<gene>
    <name evidence="2" type="ORF">VSP0166_LOCUS4269</name>
</gene>
<evidence type="ECO:0000256" key="1">
    <source>
        <dbReference type="SAM" id="Phobius"/>
    </source>
</evidence>
<dbReference type="AlphaFoldDB" id="A0A7S4HT13"/>
<name>A0A7S4HT13_9EUKA</name>
<dbReference type="EMBL" id="HBKP01005952">
    <property type="protein sequence ID" value="CAE2208542.1"/>
    <property type="molecule type" value="Transcribed_RNA"/>
</dbReference>
<proteinExistence type="predicted"/>
<accession>A0A7S4HT13</accession>
<reference evidence="2" key="1">
    <citation type="submission" date="2021-01" db="EMBL/GenBank/DDBJ databases">
        <authorList>
            <person name="Corre E."/>
            <person name="Pelletier E."/>
            <person name="Niang G."/>
            <person name="Scheremetjew M."/>
            <person name="Finn R."/>
            <person name="Kale V."/>
            <person name="Holt S."/>
            <person name="Cochrane G."/>
            <person name="Meng A."/>
            <person name="Brown T."/>
            <person name="Cohen L."/>
        </authorList>
    </citation>
    <scope>NUCLEOTIDE SEQUENCE</scope>
    <source>
        <strain evidence="2">DIVA3 518/3/11/1/6</strain>
    </source>
</reference>
<organism evidence="2">
    <name type="scientific">Vannella robusta</name>
    <dbReference type="NCBI Taxonomy" id="1487602"/>
    <lineage>
        <taxon>Eukaryota</taxon>
        <taxon>Amoebozoa</taxon>
        <taxon>Discosea</taxon>
        <taxon>Flabellinia</taxon>
        <taxon>Vannellidae</taxon>
        <taxon>Vannella</taxon>
    </lineage>
</organism>
<sequence length="319" mass="37132">MLGAASGRRWSRSLRRRRLVVGLVLVVCFMVAYWGLGGVGLFRDVDQRRPVDEQFIALTEEYQVFLVRLEDWENREQRIQEIMELFELHCSFFNPLSATVSTNIRYQYVVDLNGPSRCHSRHIIRVREYAVGPLAGTATVSIKWNDPNFQKTLGLPFWPADHYLSNATQKCEKDFHHCYSKYSRETRIRFSEQKQLHTCRDIVEIFPYAFDTLKVGELWNTVPHVSHQYYYIREYSGYMNTRTKYSASVSLRYDSLDDAQSNEVSPIQGEWSVRIYSLDNGASTQYDGEVANQVKTAQKQISTTFGDKTCSWSFLGLFQ</sequence>
<keyword evidence="1" id="KW-0812">Transmembrane</keyword>
<feature type="transmembrane region" description="Helical" evidence="1">
    <location>
        <begin position="20"/>
        <end position="42"/>
    </location>
</feature>
<protein>
    <submittedName>
        <fullName evidence="2">Uncharacterized protein</fullName>
    </submittedName>
</protein>
<keyword evidence="1" id="KW-0472">Membrane</keyword>
<evidence type="ECO:0000313" key="2">
    <source>
        <dbReference type="EMBL" id="CAE2208542.1"/>
    </source>
</evidence>
<keyword evidence="1" id="KW-1133">Transmembrane helix</keyword>